<proteinExistence type="predicted"/>
<dbReference type="RefSeq" id="WP_012175693.1">
    <property type="nucleotide sequence ID" value="NC_009943.1"/>
</dbReference>
<keyword evidence="2" id="KW-0472">Membrane</keyword>
<feature type="transmembrane region" description="Helical" evidence="2">
    <location>
        <begin position="70"/>
        <end position="92"/>
    </location>
</feature>
<sequence>MIHLFDRFLWLFAGVLGTHIGHFVYQTYYAEDFSRATLSQSIAMVFEDILKVIVLFLDKVLPFLVAHQNAIVIVLVFLIVMLILLVGLRMALKLKGNREIERRIKEAELIMESAKKDAETRLEENKQLKERLIQEFKKKEITLNNTLNEKLAEYKTRIKKLETERMELKTIAGELMQKVKKGRPA</sequence>
<organism evidence="3 4">
    <name type="scientific">Desulfosudis oleivorans (strain DSM 6200 / JCM 39069 / Hxd3)</name>
    <name type="common">Desulfococcus oleovorans</name>
    <dbReference type="NCBI Taxonomy" id="96561"/>
    <lineage>
        <taxon>Bacteria</taxon>
        <taxon>Pseudomonadati</taxon>
        <taxon>Thermodesulfobacteriota</taxon>
        <taxon>Desulfobacteria</taxon>
        <taxon>Desulfobacterales</taxon>
        <taxon>Desulfosudaceae</taxon>
        <taxon>Desulfosudis</taxon>
    </lineage>
</organism>
<evidence type="ECO:0000256" key="1">
    <source>
        <dbReference type="SAM" id="Coils"/>
    </source>
</evidence>
<evidence type="ECO:0000313" key="3">
    <source>
        <dbReference type="EMBL" id="ABW68081.1"/>
    </source>
</evidence>
<keyword evidence="4" id="KW-1185">Reference proteome</keyword>
<keyword evidence="2" id="KW-1133">Transmembrane helix</keyword>
<protein>
    <submittedName>
        <fullName evidence="3">Uncharacterized protein</fullName>
    </submittedName>
</protein>
<dbReference type="EMBL" id="CP000859">
    <property type="protein sequence ID" value="ABW68081.1"/>
    <property type="molecule type" value="Genomic_DNA"/>
</dbReference>
<evidence type="ECO:0000313" key="4">
    <source>
        <dbReference type="Proteomes" id="UP000008561"/>
    </source>
</evidence>
<feature type="transmembrane region" description="Helical" evidence="2">
    <location>
        <begin position="7"/>
        <end position="25"/>
    </location>
</feature>
<dbReference type="AlphaFoldDB" id="A8ZUZ1"/>
<dbReference type="HOGENOM" id="CLU_1459093_0_0_7"/>
<dbReference type="Proteomes" id="UP000008561">
    <property type="component" value="Chromosome"/>
</dbReference>
<keyword evidence="1" id="KW-0175">Coiled coil</keyword>
<name>A8ZUZ1_DESOH</name>
<evidence type="ECO:0000256" key="2">
    <source>
        <dbReference type="SAM" id="Phobius"/>
    </source>
</evidence>
<gene>
    <name evidence="3" type="ordered locus">Dole_2277</name>
</gene>
<feature type="coiled-coil region" evidence="1">
    <location>
        <begin position="97"/>
        <end position="178"/>
    </location>
</feature>
<dbReference type="KEGG" id="dol:Dole_2277"/>
<keyword evidence="2" id="KW-0812">Transmembrane</keyword>
<accession>A8ZUZ1</accession>
<reference evidence="3 4" key="1">
    <citation type="submission" date="2007-10" db="EMBL/GenBank/DDBJ databases">
        <title>Complete sequence of Desulfococcus oleovorans Hxd3.</title>
        <authorList>
            <consortium name="US DOE Joint Genome Institute"/>
            <person name="Copeland A."/>
            <person name="Lucas S."/>
            <person name="Lapidus A."/>
            <person name="Barry K."/>
            <person name="Glavina del Rio T."/>
            <person name="Dalin E."/>
            <person name="Tice H."/>
            <person name="Pitluck S."/>
            <person name="Kiss H."/>
            <person name="Brettin T."/>
            <person name="Bruce D."/>
            <person name="Detter J.C."/>
            <person name="Han C."/>
            <person name="Schmutz J."/>
            <person name="Larimer F."/>
            <person name="Land M."/>
            <person name="Hauser L."/>
            <person name="Kyrpides N."/>
            <person name="Kim E."/>
            <person name="Wawrik B."/>
            <person name="Richardson P."/>
        </authorList>
    </citation>
    <scope>NUCLEOTIDE SEQUENCE [LARGE SCALE GENOMIC DNA]</scope>
    <source>
        <strain evidence="4">DSM 6200 / JCM 39069 / Hxd3</strain>
    </source>
</reference>